<dbReference type="AlphaFoldDB" id="A0A3B0KJH3"/>
<gene>
    <name evidence="1" type="ORF">DGUA_6G004486</name>
</gene>
<dbReference type="EMBL" id="OUUW01000010">
    <property type="protein sequence ID" value="SPP85906.1"/>
    <property type="molecule type" value="Genomic_DNA"/>
</dbReference>
<protein>
    <submittedName>
        <fullName evidence="1">Uncharacterized protein</fullName>
    </submittedName>
</protein>
<dbReference type="OrthoDB" id="8069750at2759"/>
<name>A0A3B0KJH3_DROGU</name>
<organism evidence="1 2">
    <name type="scientific">Drosophila guanche</name>
    <name type="common">Fruit fly</name>
    <dbReference type="NCBI Taxonomy" id="7266"/>
    <lineage>
        <taxon>Eukaryota</taxon>
        <taxon>Metazoa</taxon>
        <taxon>Ecdysozoa</taxon>
        <taxon>Arthropoda</taxon>
        <taxon>Hexapoda</taxon>
        <taxon>Insecta</taxon>
        <taxon>Pterygota</taxon>
        <taxon>Neoptera</taxon>
        <taxon>Endopterygota</taxon>
        <taxon>Diptera</taxon>
        <taxon>Brachycera</taxon>
        <taxon>Muscomorpha</taxon>
        <taxon>Ephydroidea</taxon>
        <taxon>Drosophilidae</taxon>
        <taxon>Drosophila</taxon>
        <taxon>Sophophora</taxon>
    </lineage>
</organism>
<evidence type="ECO:0000313" key="2">
    <source>
        <dbReference type="Proteomes" id="UP000268350"/>
    </source>
</evidence>
<reference evidence="2" key="1">
    <citation type="submission" date="2018-01" db="EMBL/GenBank/DDBJ databases">
        <authorList>
            <person name="Alioto T."/>
            <person name="Alioto T."/>
        </authorList>
    </citation>
    <scope>NUCLEOTIDE SEQUENCE [LARGE SCALE GENOMIC DNA]</scope>
</reference>
<keyword evidence="2" id="KW-1185">Reference proteome</keyword>
<accession>A0A3B0KJH3</accession>
<sequence>MCWLTWKAIQNHRSEVEPRSEELVNLRETLFRLQAELDAAYDIVSEMDFDLDDVDLLESQNQWLRDELKELKANAETDGGEVYVAHRNRKERPSARHKRRSYRQRVACGMLGQSLKELALERRYARQWDGSIIGELFRCQLEASDK</sequence>
<dbReference type="Proteomes" id="UP000268350">
    <property type="component" value="Unassembled WGS sequence"/>
</dbReference>
<proteinExistence type="predicted"/>
<dbReference type="OMA" id="QLECPLQ"/>
<evidence type="ECO:0000313" key="1">
    <source>
        <dbReference type="EMBL" id="SPP85906.1"/>
    </source>
</evidence>